<dbReference type="PANTHER" id="PTHR43649:SF33">
    <property type="entry name" value="POLYGALACTURONAN_RHAMNOGALACTURONAN-BINDING PROTEIN YTCQ"/>
    <property type="match status" value="1"/>
</dbReference>
<dbReference type="SUPFAM" id="SSF53850">
    <property type="entry name" value="Periplasmic binding protein-like II"/>
    <property type="match status" value="1"/>
</dbReference>
<dbReference type="PANTHER" id="PTHR43649">
    <property type="entry name" value="ARABINOSE-BINDING PROTEIN-RELATED"/>
    <property type="match status" value="1"/>
</dbReference>
<dbReference type="EMBL" id="WHOD01000102">
    <property type="protein sequence ID" value="NOU96899.1"/>
    <property type="molecule type" value="Genomic_DNA"/>
</dbReference>
<keyword evidence="4" id="KW-1185">Reference proteome</keyword>
<feature type="signal peptide" evidence="2">
    <location>
        <begin position="1"/>
        <end position="27"/>
    </location>
</feature>
<evidence type="ECO:0000256" key="2">
    <source>
        <dbReference type="SAM" id="SignalP"/>
    </source>
</evidence>
<protein>
    <submittedName>
        <fullName evidence="3">Extracellular solute-binding protein</fullName>
    </submittedName>
</protein>
<comment type="caution">
    <text evidence="3">The sequence shown here is derived from an EMBL/GenBank/DDBJ whole genome shotgun (WGS) entry which is preliminary data.</text>
</comment>
<reference evidence="3" key="1">
    <citation type="submission" date="2019-10" db="EMBL/GenBank/DDBJ databases">
        <title>Description of Paenibacillus glebae sp. nov.</title>
        <authorList>
            <person name="Carlier A."/>
            <person name="Qi S."/>
        </authorList>
    </citation>
    <scope>NUCLEOTIDE SEQUENCE</scope>
    <source>
        <strain evidence="3">LMG 31456</strain>
    </source>
</reference>
<gene>
    <name evidence="3" type="ORF">GC093_27290</name>
</gene>
<evidence type="ECO:0000256" key="1">
    <source>
        <dbReference type="ARBA" id="ARBA00022729"/>
    </source>
</evidence>
<evidence type="ECO:0000313" key="3">
    <source>
        <dbReference type="EMBL" id="NOU96899.1"/>
    </source>
</evidence>
<proteinExistence type="predicted"/>
<accession>A0A972GYL1</accession>
<feature type="chain" id="PRO_5039590317" evidence="2">
    <location>
        <begin position="28"/>
        <end position="517"/>
    </location>
</feature>
<dbReference type="PROSITE" id="PS51257">
    <property type="entry name" value="PROKAR_LIPOPROTEIN"/>
    <property type="match status" value="1"/>
</dbReference>
<dbReference type="AlphaFoldDB" id="A0A972GYL1"/>
<dbReference type="RefSeq" id="WP_171655128.1">
    <property type="nucleotide sequence ID" value="NZ_WHOD01000102.1"/>
</dbReference>
<name>A0A972GYL1_9BACL</name>
<dbReference type="InterPro" id="IPR050490">
    <property type="entry name" value="Bact_solute-bd_prot1"/>
</dbReference>
<evidence type="ECO:0000313" key="4">
    <source>
        <dbReference type="Proteomes" id="UP000641588"/>
    </source>
</evidence>
<dbReference type="Proteomes" id="UP000641588">
    <property type="component" value="Unassembled WGS sequence"/>
</dbReference>
<dbReference type="Gene3D" id="3.40.190.10">
    <property type="entry name" value="Periplasmic binding protein-like II"/>
    <property type="match status" value="2"/>
</dbReference>
<organism evidence="3 4">
    <name type="scientific">Paenibacillus foliorum</name>
    <dbReference type="NCBI Taxonomy" id="2654974"/>
    <lineage>
        <taxon>Bacteria</taxon>
        <taxon>Bacillati</taxon>
        <taxon>Bacillota</taxon>
        <taxon>Bacilli</taxon>
        <taxon>Bacillales</taxon>
        <taxon>Paenibacillaceae</taxon>
        <taxon>Paenibacillus</taxon>
    </lineage>
</organism>
<keyword evidence="1 2" id="KW-0732">Signal</keyword>
<sequence>MIKKKKVALSLASVLMLGGLLSACGGAAEKAPSSGAGAQDGKAEGPLNLSVMTVLFATTPAADDNPIKRAIEKATNSKMNIQWVSANSYQDKLNVTLASGDIADLIYINDPFSSVFRSMVQQGAFWDISNYIKDYPNLSNKISKTAWDLTKMEDGKNYSIPRPRPSEADSFFILRKDWLDAVGMKPPTNTDELYQVLKAFAENDPDKNGKKDTIPFAANVDPNDTIAPMGALTQIENSFTGTNGNWKFVDGKMVFTAFLPEERQALEYMTKLVSEKLIPEDFASMKLTQLKELFKAGKAGMIVNKAGTLHDYYADVKKVTPSFKETDFYPLTSVNNYNPKGPGFAGSLAIPKSVPEAKMKRILKLVDTWMNDEVFDIQTYGMEGIDHTVKDGVKVVDSAKLGEHNGPDFNQIVYVADPYASSTKLFFTKEANELFKKVQDDRTKNSVADISTGLYSPTMQQFLPEFMKNLTNLKTKILLGAAPISAWDDYVNKMKNDPNVVKMSQEMTDAYKKRSGK</sequence>